<evidence type="ECO:0000256" key="2">
    <source>
        <dbReference type="ARBA" id="ARBA00009425"/>
    </source>
</evidence>
<dbReference type="RefSeq" id="WP_267539836.1">
    <property type="nucleotide sequence ID" value="NZ_JAPNKA010000001.1"/>
</dbReference>
<evidence type="ECO:0000259" key="8">
    <source>
        <dbReference type="Pfam" id="PF04039"/>
    </source>
</evidence>
<keyword evidence="5 7" id="KW-1133">Transmembrane helix</keyword>
<dbReference type="InterPro" id="IPR050622">
    <property type="entry name" value="CPA3_antiporter_subunitB"/>
</dbReference>
<keyword evidence="6 7" id="KW-0472">Membrane</keyword>
<evidence type="ECO:0000313" key="10">
    <source>
        <dbReference type="Proteomes" id="UP001207654"/>
    </source>
</evidence>
<evidence type="ECO:0000313" key="9">
    <source>
        <dbReference type="EMBL" id="MCY1081231.1"/>
    </source>
</evidence>
<evidence type="ECO:0000256" key="3">
    <source>
        <dbReference type="ARBA" id="ARBA00022475"/>
    </source>
</evidence>
<keyword evidence="4 7" id="KW-0812">Transmembrane</keyword>
<evidence type="ECO:0000256" key="5">
    <source>
        <dbReference type="ARBA" id="ARBA00022989"/>
    </source>
</evidence>
<proteinExistence type="inferred from homology"/>
<dbReference type="EMBL" id="JAPNKA010000001">
    <property type="protein sequence ID" value="MCY1081231.1"/>
    <property type="molecule type" value="Genomic_DNA"/>
</dbReference>
<feature type="domain" description="Na+/H+ antiporter MnhB subunit-related protein" evidence="8">
    <location>
        <begin position="5"/>
        <end position="128"/>
    </location>
</feature>
<evidence type="ECO:0000256" key="7">
    <source>
        <dbReference type="SAM" id="Phobius"/>
    </source>
</evidence>
<dbReference type="PANTHER" id="PTHR33932:SF4">
    <property type="entry name" value="NA(+)_H(+) ANTIPORTER SUBUNIT B"/>
    <property type="match status" value="1"/>
</dbReference>
<dbReference type="InterPro" id="IPR007182">
    <property type="entry name" value="MnhB"/>
</dbReference>
<reference evidence="9 10" key="1">
    <citation type="submission" date="2022-11" db="EMBL/GenBank/DDBJ databases">
        <title>Minimal conservation of predation-associated metabolite biosynthetic gene clusters underscores biosynthetic potential of Myxococcota including descriptions for ten novel species: Archangium lansinium sp. nov., Myxococcus landrumus sp. nov., Nannocystis bai.</title>
        <authorList>
            <person name="Ahearne A."/>
            <person name="Stevens C."/>
            <person name="Phillips K."/>
        </authorList>
    </citation>
    <scope>NUCLEOTIDE SEQUENCE [LARGE SCALE GENOMIC DNA]</scope>
    <source>
        <strain evidence="9 10">MIWBW</strain>
    </source>
</reference>
<comment type="subcellular location">
    <subcellularLocation>
        <location evidence="1">Cell membrane</location>
        <topology evidence="1">Multi-pass membrane protein</topology>
    </subcellularLocation>
</comment>
<sequence>MNPVVLRTVARMMTPVLLLLSLVMLVRGHDAPGGGFVGGLLAVSAFILYLIACDVKTVQRLVRVHPVILMAVGLLVLLGSGTLPMLLGRPFLTGLWTSVPAPWGGQVDLGTPLLFDLGVYLVVFGTALCFILSMEKGSEEEEDNQRRGI</sequence>
<protein>
    <submittedName>
        <fullName evidence="9">Na+/H+ antiporter subunit B</fullName>
    </submittedName>
</protein>
<evidence type="ECO:0000256" key="4">
    <source>
        <dbReference type="ARBA" id="ARBA00022692"/>
    </source>
</evidence>
<comment type="caution">
    <text evidence="9">The sequence shown here is derived from an EMBL/GenBank/DDBJ whole genome shotgun (WGS) entry which is preliminary data.</text>
</comment>
<dbReference type="NCBIfam" id="NF009163">
    <property type="entry name" value="PRK12509.1"/>
    <property type="match status" value="1"/>
</dbReference>
<feature type="transmembrane region" description="Helical" evidence="7">
    <location>
        <begin position="113"/>
        <end position="132"/>
    </location>
</feature>
<feature type="transmembrane region" description="Helical" evidence="7">
    <location>
        <begin position="67"/>
        <end position="87"/>
    </location>
</feature>
<accession>A0ABT4AIU8</accession>
<feature type="transmembrane region" description="Helical" evidence="7">
    <location>
        <begin position="38"/>
        <end position="55"/>
    </location>
</feature>
<dbReference type="Pfam" id="PF04039">
    <property type="entry name" value="MnhB"/>
    <property type="match status" value="1"/>
</dbReference>
<dbReference type="PANTHER" id="PTHR33932">
    <property type="entry name" value="NA(+)/H(+) ANTIPORTER SUBUNIT B"/>
    <property type="match status" value="1"/>
</dbReference>
<name>A0ABT4AIU8_9BACT</name>
<gene>
    <name evidence="9" type="ORF">OV287_42945</name>
</gene>
<evidence type="ECO:0000256" key="6">
    <source>
        <dbReference type="ARBA" id="ARBA00023136"/>
    </source>
</evidence>
<organism evidence="9 10">
    <name type="scientific">Archangium lansingense</name>
    <dbReference type="NCBI Taxonomy" id="2995310"/>
    <lineage>
        <taxon>Bacteria</taxon>
        <taxon>Pseudomonadati</taxon>
        <taxon>Myxococcota</taxon>
        <taxon>Myxococcia</taxon>
        <taxon>Myxococcales</taxon>
        <taxon>Cystobacterineae</taxon>
        <taxon>Archangiaceae</taxon>
        <taxon>Archangium</taxon>
    </lineage>
</organism>
<keyword evidence="10" id="KW-1185">Reference proteome</keyword>
<dbReference type="Proteomes" id="UP001207654">
    <property type="component" value="Unassembled WGS sequence"/>
</dbReference>
<comment type="similarity">
    <text evidence="2">Belongs to the CPA3 antiporters (TC 2.A.63) subunit B family.</text>
</comment>
<evidence type="ECO:0000256" key="1">
    <source>
        <dbReference type="ARBA" id="ARBA00004651"/>
    </source>
</evidence>
<keyword evidence="3" id="KW-1003">Cell membrane</keyword>